<dbReference type="EMBL" id="JBGCUO010000001">
    <property type="protein sequence ID" value="MEY1661404.1"/>
    <property type="molecule type" value="Genomic_DNA"/>
</dbReference>
<dbReference type="InterPro" id="IPR018060">
    <property type="entry name" value="HTH_AraC"/>
</dbReference>
<evidence type="ECO:0000256" key="3">
    <source>
        <dbReference type="ARBA" id="ARBA00023159"/>
    </source>
</evidence>
<dbReference type="SMART" id="SM00342">
    <property type="entry name" value="HTH_ARAC"/>
    <property type="match status" value="1"/>
</dbReference>
<evidence type="ECO:0000313" key="7">
    <source>
        <dbReference type="Proteomes" id="UP001562065"/>
    </source>
</evidence>
<dbReference type="PANTHER" id="PTHR11019">
    <property type="entry name" value="HTH-TYPE TRANSCRIPTIONAL REGULATOR NIMR"/>
    <property type="match status" value="1"/>
</dbReference>
<keyword evidence="3" id="KW-0010">Activator</keyword>
<evidence type="ECO:0000256" key="4">
    <source>
        <dbReference type="ARBA" id="ARBA00023163"/>
    </source>
</evidence>
<comment type="caution">
    <text evidence="6">The sequence shown here is derived from an EMBL/GenBank/DDBJ whole genome shotgun (WGS) entry which is preliminary data.</text>
</comment>
<keyword evidence="1" id="KW-0805">Transcription regulation</keyword>
<dbReference type="PANTHER" id="PTHR11019:SF159">
    <property type="entry name" value="TRANSCRIPTIONAL REGULATOR-RELATED"/>
    <property type="match status" value="1"/>
</dbReference>
<evidence type="ECO:0000259" key="5">
    <source>
        <dbReference type="PROSITE" id="PS01124"/>
    </source>
</evidence>
<dbReference type="Pfam" id="PF02311">
    <property type="entry name" value="AraC_binding"/>
    <property type="match status" value="1"/>
</dbReference>
<dbReference type="InterPro" id="IPR014710">
    <property type="entry name" value="RmlC-like_jellyroll"/>
</dbReference>
<sequence>MRNVPLSSVEDLPRAVLAIATDYAPGTVLPRHRHRRAQLLYGMSGLMEVTTDDGAWVIPPYSGVWIPAGQPHQVRMQGVSTRSLYIEPQAAPRAARQCEVLVVSPLLHQLLLAAADVEGLHALGGRDEALMTLILHEVAAAPSMPLSAPIGCDAQLARLCRAFLKAPDRRISAEQWAAQVHRSPRQFSRFFRQQTGMSFARWRQQACLLAALARLSAGESVTSVALELGYASPAAFSALFKQRLGQAPSVFQRQVRGEGQGD</sequence>
<name>A0ABV4AEZ6_9GAMM</name>
<dbReference type="CDD" id="cd06124">
    <property type="entry name" value="cupin_NimR-like_N"/>
    <property type="match status" value="1"/>
</dbReference>
<keyword evidence="7" id="KW-1185">Reference proteome</keyword>
<dbReference type="InterPro" id="IPR011051">
    <property type="entry name" value="RmlC_Cupin_sf"/>
</dbReference>
<keyword evidence="2" id="KW-0238">DNA-binding</keyword>
<feature type="domain" description="HTH araC/xylS-type" evidence="5">
    <location>
        <begin position="157"/>
        <end position="254"/>
    </location>
</feature>
<dbReference type="InterPro" id="IPR018062">
    <property type="entry name" value="HTH_AraC-typ_CS"/>
</dbReference>
<dbReference type="Gene3D" id="2.60.120.10">
    <property type="entry name" value="Jelly Rolls"/>
    <property type="match status" value="1"/>
</dbReference>
<dbReference type="InterPro" id="IPR003313">
    <property type="entry name" value="AraC-bd"/>
</dbReference>
<keyword evidence="4" id="KW-0804">Transcription</keyword>
<evidence type="ECO:0000256" key="2">
    <source>
        <dbReference type="ARBA" id="ARBA00023125"/>
    </source>
</evidence>
<dbReference type="Proteomes" id="UP001562065">
    <property type="component" value="Unassembled WGS sequence"/>
</dbReference>
<accession>A0ABV4AEZ6</accession>
<dbReference type="PROSITE" id="PS00041">
    <property type="entry name" value="HTH_ARAC_FAMILY_1"/>
    <property type="match status" value="1"/>
</dbReference>
<dbReference type="PROSITE" id="PS01124">
    <property type="entry name" value="HTH_ARAC_FAMILY_2"/>
    <property type="match status" value="1"/>
</dbReference>
<evidence type="ECO:0000256" key="1">
    <source>
        <dbReference type="ARBA" id="ARBA00023015"/>
    </source>
</evidence>
<evidence type="ECO:0000313" key="6">
    <source>
        <dbReference type="EMBL" id="MEY1661404.1"/>
    </source>
</evidence>
<dbReference type="SUPFAM" id="SSF46689">
    <property type="entry name" value="Homeodomain-like"/>
    <property type="match status" value="1"/>
</dbReference>
<proteinExistence type="predicted"/>
<dbReference type="InterPro" id="IPR020449">
    <property type="entry name" value="Tscrpt_reg_AraC-type_HTH"/>
</dbReference>
<dbReference type="InterPro" id="IPR009057">
    <property type="entry name" value="Homeodomain-like_sf"/>
</dbReference>
<dbReference type="Gene3D" id="1.10.10.60">
    <property type="entry name" value="Homeodomain-like"/>
    <property type="match status" value="2"/>
</dbReference>
<organism evidence="6 7">
    <name type="scientific">Isoalcanivorax beigongshangi</name>
    <dbReference type="NCBI Taxonomy" id="3238810"/>
    <lineage>
        <taxon>Bacteria</taxon>
        <taxon>Pseudomonadati</taxon>
        <taxon>Pseudomonadota</taxon>
        <taxon>Gammaproteobacteria</taxon>
        <taxon>Oceanospirillales</taxon>
        <taxon>Alcanivoracaceae</taxon>
        <taxon>Isoalcanivorax</taxon>
    </lineage>
</organism>
<gene>
    <name evidence="6" type="ORF">AB5I84_04495</name>
</gene>
<protein>
    <submittedName>
        <fullName evidence="6">Helix-turn-helix domain-containing protein</fullName>
    </submittedName>
</protein>
<dbReference type="RefSeq" id="WP_369454661.1">
    <property type="nucleotide sequence ID" value="NZ_JBGCUO010000001.1"/>
</dbReference>
<dbReference type="Pfam" id="PF12833">
    <property type="entry name" value="HTH_18"/>
    <property type="match status" value="1"/>
</dbReference>
<dbReference type="SUPFAM" id="SSF51182">
    <property type="entry name" value="RmlC-like cupins"/>
    <property type="match status" value="1"/>
</dbReference>
<reference evidence="6 7" key="1">
    <citation type="submission" date="2024-07" db="EMBL/GenBank/DDBJ databases">
        <authorList>
            <person name="Ren Q."/>
        </authorList>
    </citation>
    <scope>NUCLEOTIDE SEQUENCE [LARGE SCALE GENOMIC DNA]</scope>
    <source>
        <strain evidence="6 7">REN37</strain>
    </source>
</reference>
<dbReference type="PRINTS" id="PR00032">
    <property type="entry name" value="HTHARAC"/>
</dbReference>